<name>A0A656HIY9_THINJ</name>
<gene>
    <name evidence="5" type="ORF">Thini_2411</name>
</gene>
<dbReference type="Pfam" id="PF26109">
    <property type="entry name" value="WHD_BrxR"/>
    <property type="match status" value="1"/>
</dbReference>
<organism evidence="5 6">
    <name type="scientific">Thiothrix nivea (strain ATCC 35100 / DSM 5205 / JP2)</name>
    <dbReference type="NCBI Taxonomy" id="870187"/>
    <lineage>
        <taxon>Bacteria</taxon>
        <taxon>Pseudomonadati</taxon>
        <taxon>Pseudomonadota</taxon>
        <taxon>Gammaproteobacteria</taxon>
        <taxon>Thiotrichales</taxon>
        <taxon>Thiotrichaceae</taxon>
        <taxon>Thiothrix</taxon>
    </lineage>
</organism>
<dbReference type="PANTHER" id="PTHR34580">
    <property type="match status" value="1"/>
</dbReference>
<dbReference type="PIRSF" id="PIRSF015558">
    <property type="entry name" value="Txn_reg_DeoR_prd"/>
    <property type="match status" value="1"/>
</dbReference>
<keyword evidence="6" id="KW-1185">Reference proteome</keyword>
<evidence type="ECO:0000313" key="6">
    <source>
        <dbReference type="Proteomes" id="UP000005317"/>
    </source>
</evidence>
<dbReference type="Pfam" id="PF26107">
    <property type="entry name" value="BrxR_CTD"/>
    <property type="match status" value="1"/>
</dbReference>
<feature type="domain" description="DNA-binding transcriptional repressor CapW winged helix-turn-helix" evidence="4">
    <location>
        <begin position="27"/>
        <end position="105"/>
    </location>
</feature>
<sequence>MSTICSMKQPDIPETSSDPLSSLSLPQRERLAYIEFRLYFLGDVRRQDLMDRFGIAPAAATRDFAQYRELFPDNLNLDGSSKTYVLGSGFRPAFAHNVERVLMMLSRGFGDGLSQMEDALLPCELPLVLNRPAVEILAPVTRAIHQQKAVRLRYFSHTSGLSEREIVPFSLANDGMRWHVRAFDRKSGEFRDFVFTRMESTELLDSSPAKHELPAQDIQWNRIVELDIVPHPDREHPDITERDYGMVDGVLHLKLRAAMAGYVLRQWQVDCSADHSVKEKGCRLWVRDVLALYGVTNAILALGYCESNKTQGVRI</sequence>
<dbReference type="PANTHER" id="PTHR34580:SF1">
    <property type="entry name" value="PROTEIN PAFC"/>
    <property type="match status" value="1"/>
</dbReference>
<dbReference type="InterPro" id="IPR051534">
    <property type="entry name" value="CBASS_pafABC_assoc_protein"/>
</dbReference>
<feature type="region of interest" description="Disordered" evidence="1">
    <location>
        <begin position="1"/>
        <end position="22"/>
    </location>
</feature>
<dbReference type="EMBL" id="JH651384">
    <property type="protein sequence ID" value="EIJ34965.1"/>
    <property type="molecule type" value="Genomic_DNA"/>
</dbReference>
<evidence type="ECO:0000313" key="5">
    <source>
        <dbReference type="EMBL" id="EIJ34965.1"/>
    </source>
</evidence>
<feature type="domain" description="DNA-binding transcriptional repressor CapW C-terminal dimerisation" evidence="3">
    <location>
        <begin position="223"/>
        <end position="287"/>
    </location>
</feature>
<evidence type="ECO:0000259" key="4">
    <source>
        <dbReference type="Pfam" id="PF26109"/>
    </source>
</evidence>
<dbReference type="AlphaFoldDB" id="A0A656HIY9"/>
<dbReference type="InterPro" id="IPR059019">
    <property type="entry name" value="WHD_CapW"/>
</dbReference>
<proteinExistence type="predicted"/>
<dbReference type="Pfam" id="PF13280">
    <property type="entry name" value="WYL"/>
    <property type="match status" value="1"/>
</dbReference>
<dbReference type="PROSITE" id="PS52050">
    <property type="entry name" value="WYL"/>
    <property type="match status" value="1"/>
</dbReference>
<evidence type="ECO:0000256" key="1">
    <source>
        <dbReference type="SAM" id="MobiDB-lite"/>
    </source>
</evidence>
<evidence type="ECO:0000259" key="2">
    <source>
        <dbReference type="Pfam" id="PF13280"/>
    </source>
</evidence>
<feature type="domain" description="WYL" evidence="2">
    <location>
        <begin position="135"/>
        <end position="202"/>
    </location>
</feature>
<evidence type="ECO:0000259" key="3">
    <source>
        <dbReference type="Pfam" id="PF26107"/>
    </source>
</evidence>
<dbReference type="InterPro" id="IPR026881">
    <property type="entry name" value="WYL_dom"/>
</dbReference>
<dbReference type="InterPro" id="IPR059020">
    <property type="entry name" value="CapW_CTD"/>
</dbReference>
<accession>A0A656HIY9</accession>
<protein>
    <submittedName>
        <fullName evidence="5">Uncharacterized protein</fullName>
    </submittedName>
</protein>
<reference evidence="6" key="1">
    <citation type="journal article" date="2011" name="Stand. Genomic Sci.">
        <title>Genome sequence of the filamentous, gliding Thiothrix nivea neotype strain (JP2(T)).</title>
        <authorList>
            <person name="Lapidus A."/>
            <person name="Nolan M."/>
            <person name="Lucas S."/>
            <person name="Glavina Del Rio T."/>
            <person name="Tice H."/>
            <person name="Cheng J.F."/>
            <person name="Tapia R."/>
            <person name="Han C."/>
            <person name="Goodwin L."/>
            <person name="Pitluck S."/>
            <person name="Liolios K."/>
            <person name="Pagani I."/>
            <person name="Ivanova N."/>
            <person name="Huntemann M."/>
            <person name="Mavromatis K."/>
            <person name="Mikhailova N."/>
            <person name="Pati A."/>
            <person name="Chen A."/>
            <person name="Palaniappan K."/>
            <person name="Land M."/>
            <person name="Brambilla E.M."/>
            <person name="Rohde M."/>
            <person name="Abt B."/>
            <person name="Verbarg S."/>
            <person name="Goker M."/>
            <person name="Bristow J."/>
            <person name="Eisen J.A."/>
            <person name="Markowitz V."/>
            <person name="Hugenholtz P."/>
            <person name="Kyrpides N.C."/>
            <person name="Klenk H.P."/>
            <person name="Woyke T."/>
        </authorList>
    </citation>
    <scope>NUCLEOTIDE SEQUENCE [LARGE SCALE GENOMIC DNA]</scope>
    <source>
        <strain evidence="6">ATCC 35100 / DSM 5205 / JP2</strain>
    </source>
</reference>
<dbReference type="Proteomes" id="UP000005317">
    <property type="component" value="Unassembled WGS sequence"/>
</dbReference>
<dbReference type="InterPro" id="IPR016634">
    <property type="entry name" value="CapW-like"/>
</dbReference>